<evidence type="ECO:0000313" key="8">
    <source>
        <dbReference type="Proteomes" id="UP000437736"/>
    </source>
</evidence>
<comment type="domain">
    <text evidence="5">The PRC barrel domain binds ribosomal protein uS19.</text>
</comment>
<sequence length="161" mass="16938">MPPDRLEVGRIVRAHGLRGQVVVELVSNRPERVAPGAELTTPDGRRLVVLRAGPASPSGGRQRYLVAFDGLTDRESAESLRGVVLSGEPIADPEALWVHELIGSAVRDVAGAPLGTVVAIEANPASDLLVLDGGALVPLRFVVEQRPGEVVVDPPEGLLDL</sequence>
<dbReference type="Pfam" id="PF01782">
    <property type="entry name" value="RimM"/>
    <property type="match status" value="1"/>
</dbReference>
<organism evidence="7 8">
    <name type="scientific">Acidiferrimicrobium australe</name>
    <dbReference type="NCBI Taxonomy" id="2664430"/>
    <lineage>
        <taxon>Bacteria</taxon>
        <taxon>Bacillati</taxon>
        <taxon>Actinomycetota</taxon>
        <taxon>Acidimicrobiia</taxon>
        <taxon>Acidimicrobiales</taxon>
        <taxon>Acidimicrobiaceae</taxon>
        <taxon>Acidiferrimicrobium</taxon>
    </lineage>
</organism>
<dbReference type="Gene3D" id="2.30.30.240">
    <property type="entry name" value="PRC-barrel domain"/>
    <property type="match status" value="1"/>
</dbReference>
<dbReference type="PANTHER" id="PTHR33692">
    <property type="entry name" value="RIBOSOME MATURATION FACTOR RIMM"/>
    <property type="match status" value="1"/>
</dbReference>
<evidence type="ECO:0000256" key="5">
    <source>
        <dbReference type="HAMAP-Rule" id="MF_00014"/>
    </source>
</evidence>
<comment type="subcellular location">
    <subcellularLocation>
        <location evidence="5">Cytoplasm</location>
    </subcellularLocation>
</comment>
<dbReference type="Gene3D" id="2.40.30.60">
    <property type="entry name" value="RimM"/>
    <property type="match status" value="1"/>
</dbReference>
<comment type="similarity">
    <text evidence="5">Belongs to the RimM family.</text>
</comment>
<dbReference type="SUPFAM" id="SSF50447">
    <property type="entry name" value="Translation proteins"/>
    <property type="match status" value="1"/>
</dbReference>
<gene>
    <name evidence="5" type="primary">rimM</name>
    <name evidence="7" type="ORF">GHK86_02270</name>
</gene>
<evidence type="ECO:0000259" key="6">
    <source>
        <dbReference type="Pfam" id="PF01782"/>
    </source>
</evidence>
<dbReference type="InterPro" id="IPR011961">
    <property type="entry name" value="RimM"/>
</dbReference>
<protein>
    <recommendedName>
        <fullName evidence="5">Ribosome maturation factor RimM</fullName>
    </recommendedName>
</protein>
<evidence type="ECO:0000256" key="3">
    <source>
        <dbReference type="ARBA" id="ARBA00022552"/>
    </source>
</evidence>
<evidence type="ECO:0000256" key="1">
    <source>
        <dbReference type="ARBA" id="ARBA00022490"/>
    </source>
</evidence>
<keyword evidence="8" id="KW-1185">Reference proteome</keyword>
<dbReference type="InterPro" id="IPR011033">
    <property type="entry name" value="PRC_barrel-like_sf"/>
</dbReference>
<dbReference type="PANTHER" id="PTHR33692:SF1">
    <property type="entry name" value="RIBOSOME MATURATION FACTOR RIMM"/>
    <property type="match status" value="1"/>
</dbReference>
<dbReference type="InterPro" id="IPR009000">
    <property type="entry name" value="Transl_B-barrel_sf"/>
</dbReference>
<keyword evidence="3 5" id="KW-0698">rRNA processing</keyword>
<keyword evidence="2 5" id="KW-0690">Ribosome biogenesis</keyword>
<comment type="function">
    <text evidence="5">An accessory protein needed during the final step in the assembly of 30S ribosomal subunit, possibly for assembly of the head region. Essential for efficient processing of 16S rRNA. May be needed both before and after RbfA during the maturation of 16S rRNA. It has affinity for free ribosomal 30S subunits but not for 70S ribosomes.</text>
</comment>
<accession>A0ABW9QQD6</accession>
<feature type="domain" description="RimM N-terminal" evidence="6">
    <location>
        <begin position="8"/>
        <end position="85"/>
    </location>
</feature>
<dbReference type="HAMAP" id="MF_00014">
    <property type="entry name" value="Ribosome_mat_RimM"/>
    <property type="match status" value="1"/>
</dbReference>
<dbReference type="SUPFAM" id="SSF50346">
    <property type="entry name" value="PRC-barrel domain"/>
    <property type="match status" value="1"/>
</dbReference>
<name>A0ABW9QQD6_9ACTN</name>
<comment type="caution">
    <text evidence="7">The sequence shown here is derived from an EMBL/GenBank/DDBJ whole genome shotgun (WGS) entry which is preliminary data.</text>
</comment>
<proteinExistence type="inferred from homology"/>
<dbReference type="InterPro" id="IPR002676">
    <property type="entry name" value="RimM_N"/>
</dbReference>
<evidence type="ECO:0000256" key="2">
    <source>
        <dbReference type="ARBA" id="ARBA00022517"/>
    </source>
</evidence>
<comment type="subunit">
    <text evidence="5">Binds ribosomal protein uS19.</text>
</comment>
<evidence type="ECO:0000256" key="4">
    <source>
        <dbReference type="ARBA" id="ARBA00023186"/>
    </source>
</evidence>
<dbReference type="InterPro" id="IPR036976">
    <property type="entry name" value="RimM_N_sf"/>
</dbReference>
<evidence type="ECO:0000313" key="7">
    <source>
        <dbReference type="EMBL" id="MST31556.1"/>
    </source>
</evidence>
<dbReference type="Proteomes" id="UP000437736">
    <property type="component" value="Unassembled WGS sequence"/>
</dbReference>
<keyword evidence="4 5" id="KW-0143">Chaperone</keyword>
<dbReference type="EMBL" id="WJHE01000095">
    <property type="protein sequence ID" value="MST31556.1"/>
    <property type="molecule type" value="Genomic_DNA"/>
</dbReference>
<keyword evidence="1 5" id="KW-0963">Cytoplasm</keyword>
<reference evidence="7 8" key="1">
    <citation type="submission" date="2019-11" db="EMBL/GenBank/DDBJ databases">
        <title>Acidiferrimicrobium australis gen. nov., sp. nov., an acidophilic and obligately heterotrophic, member of the Actinobacteria that catalyses dissimilatory oxido- reduction of iron isolated from metal-rich acidic water in Chile.</title>
        <authorList>
            <person name="Gonzalez D."/>
            <person name="Huber K."/>
            <person name="Hedrich S."/>
            <person name="Rojas-Villalobos C."/>
            <person name="Quatrini R."/>
            <person name="Dinamarca M.A."/>
            <person name="Schwarz A."/>
            <person name="Canales C."/>
            <person name="Nancucheo I."/>
        </authorList>
    </citation>
    <scope>NUCLEOTIDE SEQUENCE [LARGE SCALE GENOMIC DNA]</scope>
    <source>
        <strain evidence="7 8">USS-CCA1</strain>
    </source>
</reference>